<keyword evidence="2" id="KW-0001">2Fe-2S</keyword>
<reference evidence="10 11" key="1">
    <citation type="submission" date="2021-03" db="EMBL/GenBank/DDBJ databases">
        <authorList>
            <person name="So Y."/>
        </authorList>
    </citation>
    <scope>NUCLEOTIDE SEQUENCE [LARGE SCALE GENOMIC DNA]</scope>
    <source>
        <strain evidence="10 11">SSH11</strain>
    </source>
</reference>
<evidence type="ECO:0000256" key="1">
    <source>
        <dbReference type="ARBA" id="ARBA00022448"/>
    </source>
</evidence>
<evidence type="ECO:0000256" key="8">
    <source>
        <dbReference type="ARBA" id="ARBA00046332"/>
    </source>
</evidence>
<accession>A0ABS4AAC5</accession>
<dbReference type="InterPro" id="IPR041854">
    <property type="entry name" value="BFD-like_2Fe2S-bd_dom_sf"/>
</dbReference>
<feature type="domain" description="BFD-like [2Fe-2S]-binding" evidence="9">
    <location>
        <begin position="2"/>
        <end position="49"/>
    </location>
</feature>
<keyword evidence="11" id="KW-1185">Reference proteome</keyword>
<evidence type="ECO:0000259" key="9">
    <source>
        <dbReference type="Pfam" id="PF04324"/>
    </source>
</evidence>
<dbReference type="RefSeq" id="WP_209378187.1">
    <property type="nucleotide sequence ID" value="NZ_JAGIZB010000003.1"/>
</dbReference>
<dbReference type="PANTHER" id="PTHR37424:SF1">
    <property type="entry name" value="BACTERIOFERRITIN-ASSOCIATED FERREDOXIN"/>
    <property type="match status" value="1"/>
</dbReference>
<evidence type="ECO:0000256" key="5">
    <source>
        <dbReference type="ARBA" id="ARBA00023004"/>
    </source>
</evidence>
<evidence type="ECO:0000313" key="11">
    <source>
        <dbReference type="Proteomes" id="UP000681594"/>
    </source>
</evidence>
<sequence length="67" mass="6886">MYVCICNALTDTQIQSAIASGAGRTHDVYAACNCRAQCGSCTASILCMLRSRPAQAEGEAAMAAVAN</sequence>
<keyword evidence="3" id="KW-0479">Metal-binding</keyword>
<comment type="similarity">
    <text evidence="8">Belongs to the Bfd family.</text>
</comment>
<dbReference type="Gene3D" id="1.10.10.1100">
    <property type="entry name" value="BFD-like [2Fe-2S]-binding domain"/>
    <property type="match status" value="1"/>
</dbReference>
<evidence type="ECO:0000256" key="3">
    <source>
        <dbReference type="ARBA" id="ARBA00022723"/>
    </source>
</evidence>
<evidence type="ECO:0000256" key="2">
    <source>
        <dbReference type="ARBA" id="ARBA00022714"/>
    </source>
</evidence>
<protein>
    <recommendedName>
        <fullName evidence="7">Bacterioferritin-associated ferredoxin</fullName>
    </recommendedName>
</protein>
<gene>
    <name evidence="10" type="ORF">J8J14_04115</name>
</gene>
<dbReference type="EMBL" id="JAGIZB010000003">
    <property type="protein sequence ID" value="MBP0443957.1"/>
    <property type="molecule type" value="Genomic_DNA"/>
</dbReference>
<keyword evidence="1" id="KW-0813">Transport</keyword>
<dbReference type="PANTHER" id="PTHR37424">
    <property type="entry name" value="BACTERIOFERRITIN-ASSOCIATED FERREDOXIN"/>
    <property type="match status" value="1"/>
</dbReference>
<comment type="caution">
    <text evidence="10">The sequence shown here is derived from an EMBL/GenBank/DDBJ whole genome shotgun (WGS) entry which is preliminary data.</text>
</comment>
<organism evidence="10 11">
    <name type="scientific">Pararoseomonas baculiformis</name>
    <dbReference type="NCBI Taxonomy" id="2820812"/>
    <lineage>
        <taxon>Bacteria</taxon>
        <taxon>Pseudomonadati</taxon>
        <taxon>Pseudomonadota</taxon>
        <taxon>Alphaproteobacteria</taxon>
        <taxon>Acetobacterales</taxon>
        <taxon>Acetobacteraceae</taxon>
        <taxon>Pararoseomonas</taxon>
    </lineage>
</organism>
<evidence type="ECO:0000256" key="6">
    <source>
        <dbReference type="ARBA" id="ARBA00023014"/>
    </source>
</evidence>
<evidence type="ECO:0000256" key="7">
    <source>
        <dbReference type="ARBA" id="ARBA00039386"/>
    </source>
</evidence>
<proteinExistence type="inferred from homology"/>
<evidence type="ECO:0000256" key="4">
    <source>
        <dbReference type="ARBA" id="ARBA00022982"/>
    </source>
</evidence>
<evidence type="ECO:0000313" key="10">
    <source>
        <dbReference type="EMBL" id="MBP0443957.1"/>
    </source>
</evidence>
<keyword evidence="4" id="KW-0249">Electron transport</keyword>
<dbReference type="InterPro" id="IPR052371">
    <property type="entry name" value="BFD-associated_ferredoxin"/>
</dbReference>
<dbReference type="InterPro" id="IPR007419">
    <property type="entry name" value="BFD-like_2Fe2S-bd_dom"/>
</dbReference>
<dbReference type="Proteomes" id="UP000681594">
    <property type="component" value="Unassembled WGS sequence"/>
</dbReference>
<dbReference type="Pfam" id="PF04324">
    <property type="entry name" value="Fer2_BFD"/>
    <property type="match status" value="1"/>
</dbReference>
<name>A0ABS4AAC5_9PROT</name>
<keyword evidence="5" id="KW-0408">Iron</keyword>
<keyword evidence="6" id="KW-0411">Iron-sulfur</keyword>